<proteinExistence type="predicted"/>
<evidence type="ECO:0000313" key="1">
    <source>
        <dbReference type="EMBL" id="TFK16691.1"/>
    </source>
</evidence>
<feature type="non-terminal residue" evidence="1">
    <location>
        <position position="102"/>
    </location>
</feature>
<dbReference type="OrthoDB" id="3050185at2759"/>
<sequence length="102" mass="11705">MFASADHPQFRTHGVKMRRESVVPVLLGPNLSLKGNTPEELEIWSMEMLTLFKPWRTPGDLKREGQKWIDAYSEFEPSIGLECRNVMSNMALLGEARRVRST</sequence>
<evidence type="ECO:0000313" key="2">
    <source>
        <dbReference type="Proteomes" id="UP000307440"/>
    </source>
</evidence>
<dbReference type="Proteomes" id="UP000307440">
    <property type="component" value="Unassembled WGS sequence"/>
</dbReference>
<organism evidence="1 2">
    <name type="scientific">Coprinopsis marcescibilis</name>
    <name type="common">Agaric fungus</name>
    <name type="synonym">Psathyrella marcescibilis</name>
    <dbReference type="NCBI Taxonomy" id="230819"/>
    <lineage>
        <taxon>Eukaryota</taxon>
        <taxon>Fungi</taxon>
        <taxon>Dikarya</taxon>
        <taxon>Basidiomycota</taxon>
        <taxon>Agaricomycotina</taxon>
        <taxon>Agaricomycetes</taxon>
        <taxon>Agaricomycetidae</taxon>
        <taxon>Agaricales</taxon>
        <taxon>Agaricineae</taxon>
        <taxon>Psathyrellaceae</taxon>
        <taxon>Coprinopsis</taxon>
    </lineage>
</organism>
<accession>A0A5C3K9R5</accession>
<protein>
    <submittedName>
        <fullName evidence="1">Uncharacterized protein</fullName>
    </submittedName>
</protein>
<dbReference type="STRING" id="230819.A0A5C3K9R5"/>
<reference evidence="1 2" key="1">
    <citation type="journal article" date="2019" name="Nat. Ecol. Evol.">
        <title>Megaphylogeny resolves global patterns of mushroom evolution.</title>
        <authorList>
            <person name="Varga T."/>
            <person name="Krizsan K."/>
            <person name="Foldi C."/>
            <person name="Dima B."/>
            <person name="Sanchez-Garcia M."/>
            <person name="Sanchez-Ramirez S."/>
            <person name="Szollosi G.J."/>
            <person name="Szarkandi J.G."/>
            <person name="Papp V."/>
            <person name="Albert L."/>
            <person name="Andreopoulos W."/>
            <person name="Angelini C."/>
            <person name="Antonin V."/>
            <person name="Barry K.W."/>
            <person name="Bougher N.L."/>
            <person name="Buchanan P."/>
            <person name="Buyck B."/>
            <person name="Bense V."/>
            <person name="Catcheside P."/>
            <person name="Chovatia M."/>
            <person name="Cooper J."/>
            <person name="Damon W."/>
            <person name="Desjardin D."/>
            <person name="Finy P."/>
            <person name="Geml J."/>
            <person name="Haridas S."/>
            <person name="Hughes K."/>
            <person name="Justo A."/>
            <person name="Karasinski D."/>
            <person name="Kautmanova I."/>
            <person name="Kiss B."/>
            <person name="Kocsube S."/>
            <person name="Kotiranta H."/>
            <person name="LaButti K.M."/>
            <person name="Lechner B.E."/>
            <person name="Liimatainen K."/>
            <person name="Lipzen A."/>
            <person name="Lukacs Z."/>
            <person name="Mihaltcheva S."/>
            <person name="Morgado L.N."/>
            <person name="Niskanen T."/>
            <person name="Noordeloos M.E."/>
            <person name="Ohm R.A."/>
            <person name="Ortiz-Santana B."/>
            <person name="Ovrebo C."/>
            <person name="Racz N."/>
            <person name="Riley R."/>
            <person name="Savchenko A."/>
            <person name="Shiryaev A."/>
            <person name="Soop K."/>
            <person name="Spirin V."/>
            <person name="Szebenyi C."/>
            <person name="Tomsovsky M."/>
            <person name="Tulloss R.E."/>
            <person name="Uehling J."/>
            <person name="Grigoriev I.V."/>
            <person name="Vagvolgyi C."/>
            <person name="Papp T."/>
            <person name="Martin F.M."/>
            <person name="Miettinen O."/>
            <person name="Hibbett D.S."/>
            <person name="Nagy L.G."/>
        </authorList>
    </citation>
    <scope>NUCLEOTIDE SEQUENCE [LARGE SCALE GENOMIC DNA]</scope>
    <source>
        <strain evidence="1 2">CBS 121175</strain>
    </source>
</reference>
<keyword evidence="2" id="KW-1185">Reference proteome</keyword>
<gene>
    <name evidence="1" type="ORF">FA15DRAFT_552050</name>
</gene>
<dbReference type="AlphaFoldDB" id="A0A5C3K9R5"/>
<name>A0A5C3K9R5_COPMA</name>
<dbReference type="EMBL" id="ML210668">
    <property type="protein sequence ID" value="TFK16691.1"/>
    <property type="molecule type" value="Genomic_DNA"/>
</dbReference>